<organism evidence="4 5">
    <name type="scientific">Soehngenia longivitae</name>
    <dbReference type="NCBI Taxonomy" id="2562294"/>
    <lineage>
        <taxon>Bacteria</taxon>
        <taxon>Bacillati</taxon>
        <taxon>Bacillota</taxon>
        <taxon>Tissierellia</taxon>
        <taxon>Tissierellales</taxon>
        <taxon>Tissierellaceae</taxon>
        <taxon>Soehngenia</taxon>
    </lineage>
</organism>
<dbReference type="OrthoDB" id="9764467at2"/>
<dbReference type="AlphaFoldDB" id="A0A4Z0D492"/>
<feature type="coiled-coil region" evidence="1">
    <location>
        <begin position="584"/>
        <end position="611"/>
    </location>
</feature>
<dbReference type="InterPro" id="IPR027417">
    <property type="entry name" value="P-loop_NTPase"/>
</dbReference>
<dbReference type="PANTHER" id="PTHR41259">
    <property type="entry name" value="DOUBLE-STRAND BREAK REPAIR RAD50 ATPASE, PUTATIVE-RELATED"/>
    <property type="match status" value="1"/>
</dbReference>
<gene>
    <name evidence="4" type="ORF">E4100_05325</name>
</gene>
<protein>
    <recommendedName>
        <fullName evidence="3">YhaN AAA domain-containing protein</fullName>
    </recommendedName>
</protein>
<proteinExistence type="predicted"/>
<keyword evidence="1" id="KW-0175">Coiled coil</keyword>
<feature type="transmembrane region" description="Helical" evidence="2">
    <location>
        <begin position="410"/>
        <end position="427"/>
    </location>
</feature>
<dbReference type="Proteomes" id="UP000298381">
    <property type="component" value="Unassembled WGS sequence"/>
</dbReference>
<accession>A0A4Z0D492</accession>
<feature type="domain" description="YhaN AAA" evidence="3">
    <location>
        <begin position="12"/>
        <end position="61"/>
    </location>
</feature>
<keyword evidence="2" id="KW-0472">Membrane</keyword>
<dbReference type="Gene3D" id="3.40.50.300">
    <property type="entry name" value="P-loop containing nucleotide triphosphate hydrolases"/>
    <property type="match status" value="2"/>
</dbReference>
<feature type="coiled-coil region" evidence="1">
    <location>
        <begin position="462"/>
        <end position="506"/>
    </location>
</feature>
<dbReference type="Pfam" id="PF13514">
    <property type="entry name" value="AAA_27"/>
    <property type="match status" value="1"/>
</dbReference>
<evidence type="ECO:0000259" key="3">
    <source>
        <dbReference type="Pfam" id="PF13514"/>
    </source>
</evidence>
<dbReference type="InterPro" id="IPR038734">
    <property type="entry name" value="YhaN_AAA"/>
</dbReference>
<dbReference type="SUPFAM" id="SSF52540">
    <property type="entry name" value="P-loop containing nucleoside triphosphate hydrolases"/>
    <property type="match status" value="2"/>
</dbReference>
<dbReference type="PANTHER" id="PTHR41259:SF1">
    <property type="entry name" value="DOUBLE-STRAND BREAK REPAIR RAD50 ATPASE, PUTATIVE-RELATED"/>
    <property type="match status" value="1"/>
</dbReference>
<evidence type="ECO:0000313" key="4">
    <source>
        <dbReference type="EMBL" id="TFZ40235.1"/>
    </source>
</evidence>
<evidence type="ECO:0000256" key="2">
    <source>
        <dbReference type="SAM" id="Phobius"/>
    </source>
</evidence>
<evidence type="ECO:0000256" key="1">
    <source>
        <dbReference type="SAM" id="Coils"/>
    </source>
</evidence>
<keyword evidence="2" id="KW-1133">Transmembrane helix</keyword>
<sequence>MLYYKGLNDLILKKIILTNFGKFENYILDLDNGLNIIYGKNEAGKSTIQAFIHGMFYGFIKPNVKKTIYLDELKKYEPFDRQDYRGSIVFEHEKATYRIERIFKRNYEDLRIYNEVTGEDITRNFANSGNTRIIQPGFYFFDMDYRTFKNTICIGQNEIVVDKKISEDLRERLSNSYQTNSENISINNALKMLEERRKEIGSVKAKTSDYWKIMDKSEKNEVRLNEIKAKKLEYDEYLNQRLNVLKEISRLNTYIEELNQKLNIFNIYERYEKYLKAKSLIKNIELTKAKLESSKNWLNVSDEDINSVKNINKILEDYENELEILNRQRMQILAEIENIEYDENRYVELIAKRDYLNGLLELEPKKEYADQILAINNFSKIKSKVITILIFLLPIINISISFYAYNNRNIGLLISAQIIWIIVFLLFKNKKKLLDKIKSLKQYEDEREQYYRILKQEKFSSVKDLTEEIQKINTAISILELDKKDINRMEMRIKDLEEKMISIQKSYDYTKQQLEEIFSKYGTNDVLEIYNSYEKQKEKEVLEKELRLNETLLKTLLESENFQELENEFSSEKVVNKPSEYENKINIEIEIRNKEKERIELEKKLSNLEGILKSTYNLFEEEMFLNEENQVLKDKLKKYDFELKAIDIAESTINRISEDIHLNFAPEFNRKIGEKINAITGGKYSTIKIDKEMSISVLDPKTNKLIDLDKLSFGTVDQINFALRIALSEEIGAGKFPIILDEPFAHFDDDRLTNTLDMLNKIKEERQVILFTCHKTEQTLLDKLEYNANFLQISN</sequence>
<name>A0A4Z0D492_9FIRM</name>
<keyword evidence="2" id="KW-0812">Transmembrane</keyword>
<evidence type="ECO:0000313" key="5">
    <source>
        <dbReference type="Proteomes" id="UP000298381"/>
    </source>
</evidence>
<feature type="coiled-coil region" evidence="1">
    <location>
        <begin position="308"/>
        <end position="342"/>
    </location>
</feature>
<dbReference type="GO" id="GO:0006302">
    <property type="term" value="P:double-strand break repair"/>
    <property type="evidence" value="ECO:0007669"/>
    <property type="project" value="InterPro"/>
</dbReference>
<feature type="transmembrane region" description="Helical" evidence="2">
    <location>
        <begin position="385"/>
        <end position="404"/>
    </location>
</feature>
<dbReference type="GO" id="GO:0016887">
    <property type="term" value="F:ATP hydrolysis activity"/>
    <property type="evidence" value="ECO:0007669"/>
    <property type="project" value="InterPro"/>
</dbReference>
<keyword evidence="5" id="KW-1185">Reference proteome</keyword>
<dbReference type="EMBL" id="SRIB01000006">
    <property type="protein sequence ID" value="TFZ40235.1"/>
    <property type="molecule type" value="Genomic_DNA"/>
</dbReference>
<reference evidence="4 5" key="1">
    <citation type="submission" date="2019-03" db="EMBL/GenBank/DDBJ databases">
        <title>Draft genome sequence data and analysis of a Fermenting Bacterium, Soehngenia longevitae strain 1933PT, isolated from petroleum reservoir in Azerbaijan.</title>
        <authorList>
            <person name="Grouzdev D.S."/>
            <person name="Bidzhieva S.K."/>
            <person name="Sokolova D.S."/>
            <person name="Tourova T.P."/>
            <person name="Poltaraus A.B."/>
            <person name="Nazina T.N."/>
        </authorList>
    </citation>
    <scope>NUCLEOTIDE SEQUENCE [LARGE SCALE GENOMIC DNA]</scope>
    <source>
        <strain evidence="4 5">1933P</strain>
    </source>
</reference>
<comment type="caution">
    <text evidence="4">The sequence shown here is derived from an EMBL/GenBank/DDBJ whole genome shotgun (WGS) entry which is preliminary data.</text>
</comment>